<keyword evidence="17" id="KW-1185">Reference proteome</keyword>
<evidence type="ECO:0000256" key="9">
    <source>
        <dbReference type="ARBA" id="ARBA00022990"/>
    </source>
</evidence>
<evidence type="ECO:0000256" key="1">
    <source>
        <dbReference type="ARBA" id="ARBA00004127"/>
    </source>
</evidence>
<keyword evidence="2 14" id="KW-0444">Lipid biosynthesis</keyword>
<evidence type="ECO:0000256" key="12">
    <source>
        <dbReference type="ARBA" id="ARBA00023209"/>
    </source>
</evidence>
<feature type="transmembrane region" description="Helical" evidence="14 15">
    <location>
        <begin position="441"/>
        <end position="461"/>
    </location>
</feature>
<evidence type="ECO:0000256" key="3">
    <source>
        <dbReference type="ARBA" id="ARBA00022603"/>
    </source>
</evidence>
<evidence type="ECO:0000256" key="13">
    <source>
        <dbReference type="ARBA" id="ARBA00023264"/>
    </source>
</evidence>
<dbReference type="InterPro" id="IPR007318">
    <property type="entry name" value="Phopholipid_MeTrfase"/>
</dbReference>
<evidence type="ECO:0000256" key="6">
    <source>
        <dbReference type="ARBA" id="ARBA00022692"/>
    </source>
</evidence>
<keyword evidence="7 14" id="KW-0256">Endoplasmic reticulum</keyword>
<comment type="similarity">
    <text evidence="14 15">Belongs to the class VI-like SAM-binding methyltransferase superfamily. CHO2 family.</text>
</comment>
<sequence>MSSCKTTASEMVASMAKDKATVNIKAKTRSSNVTFEPPVTHDMVRSLFDPTLKKSLLEKCIALAIISNFFICYWVYQGFGLQFTKYFFLLQYLFWRIAYNLGIGFVLHYQSHYETLTNCAKNHAIFSNIPQTQDDDLNFSTNFNSFSERLWSYIRKFCQYEIRSKMPKEYDLFLYPEEINVWLIFRQFVDLILMQDFVTYIIYVYLSIPYNLVQVFNWRSLLGVILIVFNIWVKLDAHRVVKDYAWYWGDFFFLEESELIFDGVFNISPHPMYSIGYLGYYGLSLICNDYKVLLVSVFGHYSQFLFLKYVENPHIERTYGDGNDYDSQVNGRIDDLISKENYDYSRPLINMGLSFNNFNRLRFTDYYTIGTVMVIMLGTIFNAKAVNLNYLFVVVFITKLVSWMFISTILYKQSRTKWFTRLFLENGYTQVYSYEQWQFIYNYYLVLTYTLMIIYTGLQIWSNFSNINNSQFIFGVILVALQTWCDKETRLAISDFGWFYGDFFLSNYISTRKLTSQGIYRYLNNPEAVLGVVGVWGTVLMTNFAVTNIVLAVLWTLTNFILVKFIEAPHVNKIYGKTERVSGVGKTLLGLKPLRQVSDIVNRIENIIVKSLVHESKNANRETEVLSKKCPEDKEWSTLIQEAMDSVATRLSPYCELTIENEQLEKGFVLPVPVSLNWKMPIELYNEDDWIGLYKVIDTRVDRERTRVGSGGHWSATCKTSYMNYGSSHKESVTEISVTDKFVQGKVTFDTSLLFFESGVYEFRYHCGNSHKVLLISTPFEITLPVLNTETPKLFEKDLAEFLTKVNVLKEGKFCALGNRFFGMDCLKQLIKISIGVELSSEYIRRVNGDIHVISHRAWDIKQTLDSLA</sequence>
<accession>A0AA35IZZ6</accession>
<feature type="transmembrane region" description="Helical" evidence="14 15">
    <location>
        <begin position="88"/>
        <end position="107"/>
    </location>
</feature>
<keyword evidence="12 14" id="KW-0594">Phospholipid biosynthesis</keyword>
<dbReference type="GO" id="GO:0006656">
    <property type="term" value="P:phosphatidylcholine biosynthetic process"/>
    <property type="evidence" value="ECO:0007669"/>
    <property type="project" value="UniProtKB-UniRule"/>
</dbReference>
<dbReference type="GO" id="GO:0004608">
    <property type="term" value="F:phosphatidylethanolamine N-methyltransferase activity"/>
    <property type="evidence" value="ECO:0007669"/>
    <property type="project" value="UniProtKB-UniRule"/>
</dbReference>
<evidence type="ECO:0000256" key="7">
    <source>
        <dbReference type="ARBA" id="ARBA00022824"/>
    </source>
</evidence>
<evidence type="ECO:0000256" key="8">
    <source>
        <dbReference type="ARBA" id="ARBA00022989"/>
    </source>
</evidence>
<feature type="transmembrane region" description="Helical" evidence="14 15">
    <location>
        <begin position="529"/>
        <end position="557"/>
    </location>
</feature>
<dbReference type="GeneID" id="80918057"/>
<dbReference type="HAMAP" id="MF_03217">
    <property type="entry name" value="PEMT"/>
    <property type="match status" value="1"/>
</dbReference>
<dbReference type="Gene3D" id="1.20.120.1630">
    <property type="match status" value="2"/>
</dbReference>
<evidence type="ECO:0000256" key="15">
    <source>
        <dbReference type="RuleBase" id="RU361122"/>
    </source>
</evidence>
<feature type="transmembrane region" description="Helical" evidence="14 15">
    <location>
        <begin position="216"/>
        <end position="233"/>
    </location>
</feature>
<organism evidence="16 17">
    <name type="scientific">Saccharomyces mikatae IFO 1815</name>
    <dbReference type="NCBI Taxonomy" id="226126"/>
    <lineage>
        <taxon>Eukaryota</taxon>
        <taxon>Fungi</taxon>
        <taxon>Dikarya</taxon>
        <taxon>Ascomycota</taxon>
        <taxon>Saccharomycotina</taxon>
        <taxon>Saccharomycetes</taxon>
        <taxon>Saccharomycetales</taxon>
        <taxon>Saccharomycetaceae</taxon>
        <taxon>Saccharomyces</taxon>
    </lineage>
</organism>
<dbReference type="PIRSF" id="PIRSF000383">
    <property type="entry name" value="PEAMT"/>
    <property type="match status" value="1"/>
</dbReference>
<dbReference type="FunFam" id="1.20.120.1630:FF:000016">
    <property type="entry name" value="Phosphatidylethanolamine N-methyltransferase"/>
    <property type="match status" value="1"/>
</dbReference>
<keyword evidence="11 14" id="KW-0472">Membrane</keyword>
<feature type="transmembrane region" description="Helical" evidence="14 15">
    <location>
        <begin position="56"/>
        <end position="76"/>
    </location>
</feature>
<comment type="caution">
    <text evidence="14 15">Lacks conserved residue(s) required for the propagation of feature annotation.</text>
</comment>
<evidence type="ECO:0000256" key="4">
    <source>
        <dbReference type="ARBA" id="ARBA00022679"/>
    </source>
</evidence>
<dbReference type="InterPro" id="IPR016219">
    <property type="entry name" value="Phosphatid-EA_MeTrfase_fun"/>
</dbReference>
<evidence type="ECO:0000313" key="16">
    <source>
        <dbReference type="EMBL" id="CAI4038846.1"/>
    </source>
</evidence>
<feature type="transmembrane region" description="Helical" evidence="14 15">
    <location>
        <begin position="366"/>
        <end position="383"/>
    </location>
</feature>
<dbReference type="GO" id="GO:0005789">
    <property type="term" value="C:endoplasmic reticulum membrane"/>
    <property type="evidence" value="ECO:0007669"/>
    <property type="project" value="UniProtKB-SubCell"/>
</dbReference>
<feature type="transmembrane region" description="Helical" evidence="14 15">
    <location>
        <begin position="188"/>
        <end position="210"/>
    </location>
</feature>
<feature type="transmembrane region" description="Helical" evidence="14 15">
    <location>
        <begin position="389"/>
        <end position="411"/>
    </location>
</feature>
<evidence type="ECO:0000256" key="10">
    <source>
        <dbReference type="ARBA" id="ARBA00023098"/>
    </source>
</evidence>
<keyword evidence="6 14" id="KW-0812">Transmembrane</keyword>
<dbReference type="EC" id="2.1.1.17" evidence="14 15"/>
<gene>
    <name evidence="16" type="primary">SMKI06G1950</name>
    <name evidence="16" type="ORF">SMKI_06G1950</name>
</gene>
<keyword evidence="10 14" id="KW-0443">Lipid metabolism</keyword>
<evidence type="ECO:0000256" key="11">
    <source>
        <dbReference type="ARBA" id="ARBA00023136"/>
    </source>
</evidence>
<dbReference type="GO" id="GO:0032259">
    <property type="term" value="P:methylation"/>
    <property type="evidence" value="ECO:0007669"/>
    <property type="project" value="UniProtKB-KW"/>
</dbReference>
<dbReference type="Proteomes" id="UP001161438">
    <property type="component" value="Chromosome 6"/>
</dbReference>
<dbReference type="PROSITE" id="PS51598">
    <property type="entry name" value="SAM_CHO2"/>
    <property type="match status" value="1"/>
</dbReference>
<dbReference type="RefSeq" id="XP_056081961.1">
    <property type="nucleotide sequence ID" value="XM_056222250.1"/>
</dbReference>
<dbReference type="Pfam" id="PF04191">
    <property type="entry name" value="PEMT"/>
    <property type="match status" value="2"/>
</dbReference>
<proteinExistence type="inferred from homology"/>
<dbReference type="AlphaFoldDB" id="A0AA35IZZ6"/>
<evidence type="ECO:0000313" key="17">
    <source>
        <dbReference type="Proteomes" id="UP001161438"/>
    </source>
</evidence>
<protein>
    <recommendedName>
        <fullName evidence="14 15">Phosphatidylethanolamine N-methyltransferase</fullName>
        <shortName evidence="14">PE methyltransferase</shortName>
        <shortName evidence="14 15">PEAMT</shortName>
        <shortName evidence="14">PEMT</shortName>
        <ecNumber evidence="14 15">2.1.1.17</ecNumber>
    </recommendedName>
</protein>
<keyword evidence="5 14" id="KW-0949">S-adenosyl-L-methionine</keyword>
<comment type="pathway">
    <text evidence="14 15">Phospholipid metabolism; phosphatidylcholine biosynthesis.</text>
</comment>
<dbReference type="PANTHER" id="PTHR32138">
    <property type="entry name" value="PHOSPHATIDYLETHANOLAMINE N-METHYLTRANSFERASE"/>
    <property type="match status" value="1"/>
</dbReference>
<comment type="function">
    <text evidence="14 15">Catalyzes the first step of the methylation pathway of phosphatidylcholine biosynthesis, the SAM-dependent methylation of phosphatidylethanolamine (PE) to phosphatidylmonomethylethanolamine (PMME).</text>
</comment>
<evidence type="ECO:0000256" key="14">
    <source>
        <dbReference type="HAMAP-Rule" id="MF_03217"/>
    </source>
</evidence>
<comment type="catalytic activity">
    <reaction evidence="14 15">
        <text>a 1,2-diacyl-sn-glycero-3-phosphoethanolamine + S-adenosyl-L-methionine = a 1,2-diacyl-sn-glycero-3-phospho-N-methylethanolamine + S-adenosyl-L-homocysteine + H(+)</text>
        <dbReference type="Rhea" id="RHEA:11164"/>
        <dbReference type="ChEBI" id="CHEBI:15378"/>
        <dbReference type="ChEBI" id="CHEBI:57856"/>
        <dbReference type="ChEBI" id="CHEBI:59789"/>
        <dbReference type="ChEBI" id="CHEBI:64573"/>
        <dbReference type="ChEBI" id="CHEBI:64612"/>
        <dbReference type="EC" id="2.1.1.17"/>
    </reaction>
</comment>
<keyword evidence="3 14" id="KW-0489">Methyltransferase</keyword>
<dbReference type="PANTHER" id="PTHR32138:SF0">
    <property type="entry name" value="PHOSPHATIDYLETHANOLAMINE N-METHYLTRANSFERASE"/>
    <property type="match status" value="1"/>
</dbReference>
<keyword evidence="9" id="KW-0007">Acetylation</keyword>
<evidence type="ECO:0000256" key="5">
    <source>
        <dbReference type="ARBA" id="ARBA00022691"/>
    </source>
</evidence>
<evidence type="ECO:0000256" key="2">
    <source>
        <dbReference type="ARBA" id="ARBA00022516"/>
    </source>
</evidence>
<reference evidence="16" key="1">
    <citation type="submission" date="2022-10" db="EMBL/GenBank/DDBJ databases">
        <authorList>
            <person name="Byrne P K."/>
        </authorList>
    </citation>
    <scope>NUCLEOTIDE SEQUENCE</scope>
    <source>
        <strain evidence="16">IFO1815</strain>
    </source>
</reference>
<keyword evidence="13 14" id="KW-1208">Phospholipid metabolism</keyword>
<name>A0AA35IZZ6_SACMI</name>
<keyword evidence="4 14" id="KW-0808">Transferase</keyword>
<comment type="subcellular location">
    <subcellularLocation>
        <location evidence="1">Endomembrane system</location>
        <topology evidence="1">Multi-pass membrane protein</topology>
    </subcellularLocation>
    <subcellularLocation>
        <location evidence="14 15">Endoplasmic reticulum membrane</location>
        <topology evidence="14 15">Multi-pass membrane protein</topology>
    </subcellularLocation>
</comment>
<keyword evidence="8 14" id="KW-1133">Transmembrane helix</keyword>
<dbReference type="EMBL" id="OX365762">
    <property type="protein sequence ID" value="CAI4038846.1"/>
    <property type="molecule type" value="Genomic_DNA"/>
</dbReference>